<dbReference type="PROSITE" id="PS00905">
    <property type="entry name" value="GTP1_OBG"/>
    <property type="match status" value="1"/>
</dbReference>
<keyword evidence="13" id="KW-1185">Reference proteome</keyword>
<evidence type="ECO:0000256" key="7">
    <source>
        <dbReference type="ARBA" id="ARBA00022842"/>
    </source>
</evidence>
<dbReference type="HAMAP" id="MF_01454">
    <property type="entry name" value="GTPase_Obg"/>
    <property type="match status" value="1"/>
</dbReference>
<evidence type="ECO:0000256" key="4">
    <source>
        <dbReference type="ARBA" id="ARBA00022723"/>
    </source>
</evidence>
<sequence>MNFIDETINFVKAGDGGNGMVAFRREKYVPYGGPAGGNGGNGGSIFFIGDAGLNTLLKFRYQKKIFALSGTNGKNKNQNGAKADDLFIKVPLGTIVYNHENNQLIGEIVTHQDKLIIAKGGKGGRGNYALANYKNKVPSFAEKGDLGESLTIRVELKMLADIGLIGLPNVGKSSLISVLSNAKSKVGNYSFTTLNPILGVVGDKDFNFTIADIPGLVKNAHLGRGMGITFLKHIERCKLLVHICSAENFNIYEEYCHIINELKQYKKNILDKPQIIVLNKMDLPDALSKLNIFQKKINSDKIIPISVHTQTNLLALKYRMIDILKNSQSTPNQNILEHKIFSLPKKKLEDFYIIKDKYGDFVIKGAQVEKLFHRTDLNNYESVQKFAYFLKKIGVE</sequence>
<comment type="caution">
    <text evidence="12">The sequence shown here is derived from an EMBL/GenBank/DDBJ whole genome shotgun (WGS) entry which is preliminary data.</text>
</comment>
<dbReference type="GO" id="GO:0000287">
    <property type="term" value="F:magnesium ion binding"/>
    <property type="evidence" value="ECO:0007669"/>
    <property type="project" value="InterPro"/>
</dbReference>
<evidence type="ECO:0000313" key="13">
    <source>
        <dbReference type="Proteomes" id="UP000238672"/>
    </source>
</evidence>
<proteinExistence type="inferred from homology"/>
<evidence type="ECO:0000256" key="3">
    <source>
        <dbReference type="ARBA" id="ARBA00022490"/>
    </source>
</evidence>
<keyword evidence="3" id="KW-0963">Cytoplasm</keyword>
<dbReference type="SUPFAM" id="SSF52540">
    <property type="entry name" value="P-loop containing nucleoside triphosphate hydrolases"/>
    <property type="match status" value="1"/>
</dbReference>
<dbReference type="Pfam" id="PF01926">
    <property type="entry name" value="MMR_HSR1"/>
    <property type="match status" value="1"/>
</dbReference>
<dbReference type="GO" id="GO:0042254">
    <property type="term" value="P:ribosome biogenesis"/>
    <property type="evidence" value="ECO:0007669"/>
    <property type="project" value="UniProtKB-UniRule"/>
</dbReference>
<evidence type="ECO:0000259" key="10">
    <source>
        <dbReference type="PROSITE" id="PS51881"/>
    </source>
</evidence>
<dbReference type="PROSITE" id="PS51883">
    <property type="entry name" value="OBG"/>
    <property type="match status" value="1"/>
</dbReference>
<dbReference type="AlphaFoldDB" id="A0A2S8NUA2"/>
<dbReference type="InterPro" id="IPR014100">
    <property type="entry name" value="GTP-bd_Obg/CgtA"/>
</dbReference>
<dbReference type="InterPro" id="IPR006073">
    <property type="entry name" value="GTP-bd"/>
</dbReference>
<evidence type="ECO:0000256" key="5">
    <source>
        <dbReference type="ARBA" id="ARBA00022741"/>
    </source>
</evidence>
<dbReference type="NCBIfam" id="NF008956">
    <property type="entry name" value="PRK12299.1"/>
    <property type="match status" value="1"/>
</dbReference>
<dbReference type="InterPro" id="IPR006074">
    <property type="entry name" value="GTP1-OBG_CS"/>
</dbReference>
<dbReference type="InterPro" id="IPR036726">
    <property type="entry name" value="GTP1_OBG_dom_sf"/>
</dbReference>
<dbReference type="SUPFAM" id="SSF82051">
    <property type="entry name" value="Obg GTP-binding protein N-terminal domain"/>
    <property type="match status" value="1"/>
</dbReference>
<dbReference type="PANTHER" id="PTHR11702">
    <property type="entry name" value="DEVELOPMENTALLY REGULATED GTP-BINDING PROTEIN-RELATED"/>
    <property type="match status" value="1"/>
</dbReference>
<dbReference type="PROSITE" id="PS51710">
    <property type="entry name" value="G_OBG"/>
    <property type="match status" value="1"/>
</dbReference>
<dbReference type="InterPro" id="IPR005225">
    <property type="entry name" value="Small_GTP-bd"/>
</dbReference>
<feature type="non-terminal residue" evidence="12">
    <location>
        <position position="396"/>
    </location>
</feature>
<feature type="domain" description="OCT" evidence="10">
    <location>
        <begin position="343"/>
        <end position="396"/>
    </location>
</feature>
<dbReference type="PANTHER" id="PTHR11702:SF31">
    <property type="entry name" value="MITOCHONDRIAL RIBOSOME-ASSOCIATED GTPASE 2"/>
    <property type="match status" value="1"/>
</dbReference>
<protein>
    <submittedName>
        <fullName evidence="12">GTPase ObgE</fullName>
    </submittedName>
</protein>
<dbReference type="SUPFAM" id="SSF102741">
    <property type="entry name" value="Obg GTP-binding protein C-terminal domain"/>
    <property type="match status" value="1"/>
</dbReference>
<dbReference type="EMBL" id="PUUG01000048">
    <property type="protein sequence ID" value="PQP79528.1"/>
    <property type="molecule type" value="Genomic_DNA"/>
</dbReference>
<evidence type="ECO:0000256" key="1">
    <source>
        <dbReference type="ARBA" id="ARBA00001946"/>
    </source>
</evidence>
<dbReference type="Pfam" id="PF09269">
    <property type="entry name" value="DUF1967"/>
    <property type="match status" value="1"/>
</dbReference>
<comment type="cofactor">
    <cofactor evidence="1">
        <name>Mg(2+)</name>
        <dbReference type="ChEBI" id="CHEBI:18420"/>
    </cofactor>
</comment>
<feature type="domain" description="Obg" evidence="11">
    <location>
        <begin position="1"/>
        <end position="159"/>
    </location>
</feature>
<evidence type="ECO:0000256" key="2">
    <source>
        <dbReference type="ARBA" id="ARBA00007699"/>
    </source>
</evidence>
<dbReference type="InterPro" id="IPR006169">
    <property type="entry name" value="GTP1_OBG_dom"/>
</dbReference>
<dbReference type="PROSITE" id="PS51881">
    <property type="entry name" value="OCT"/>
    <property type="match status" value="1"/>
</dbReference>
<dbReference type="InterPro" id="IPR027417">
    <property type="entry name" value="P-loop_NTPase"/>
</dbReference>
<dbReference type="InterPro" id="IPR015349">
    <property type="entry name" value="OCT_dom"/>
</dbReference>
<dbReference type="PRINTS" id="PR00326">
    <property type="entry name" value="GTP1OBG"/>
</dbReference>
<dbReference type="NCBIfam" id="TIGR00231">
    <property type="entry name" value="small_GTP"/>
    <property type="match status" value="1"/>
</dbReference>
<dbReference type="CDD" id="cd01898">
    <property type="entry name" value="Obg"/>
    <property type="match status" value="1"/>
</dbReference>
<keyword evidence="5" id="KW-0547">Nucleotide-binding</keyword>
<comment type="similarity">
    <text evidence="2">Belongs to the TRAFAC class OBG-HflX-like GTPase superfamily. OBG GTPase family.</text>
</comment>
<dbReference type="Gene3D" id="3.30.300.350">
    <property type="entry name" value="GTP-binding protein OBG, C-terminal domain"/>
    <property type="match status" value="1"/>
</dbReference>
<dbReference type="GO" id="GO:0005525">
    <property type="term" value="F:GTP binding"/>
    <property type="evidence" value="ECO:0007669"/>
    <property type="project" value="UniProtKB-KW"/>
</dbReference>
<dbReference type="GO" id="GO:0003924">
    <property type="term" value="F:GTPase activity"/>
    <property type="evidence" value="ECO:0007669"/>
    <property type="project" value="InterPro"/>
</dbReference>
<dbReference type="NCBIfam" id="NF008955">
    <property type="entry name" value="PRK12297.1"/>
    <property type="match status" value="1"/>
</dbReference>
<dbReference type="InterPro" id="IPR045086">
    <property type="entry name" value="OBG_GTPase"/>
</dbReference>
<dbReference type="PIRSF" id="PIRSF002401">
    <property type="entry name" value="GTP_bd_Obg/CgtA"/>
    <property type="match status" value="1"/>
</dbReference>
<name>A0A2S8NUA2_9MOLU</name>
<dbReference type="InterPro" id="IPR031167">
    <property type="entry name" value="G_OBG"/>
</dbReference>
<gene>
    <name evidence="12" type="primary">obgE</name>
    <name evidence="12" type="synonym">cgtA</name>
    <name evidence="12" type="synonym">obg</name>
    <name evidence="12" type="synonym">yhbZ</name>
    <name evidence="12" type="ORF">C6B37_01645</name>
</gene>
<evidence type="ECO:0000259" key="11">
    <source>
        <dbReference type="PROSITE" id="PS51883"/>
    </source>
</evidence>
<organism evidence="12 13">
    <name type="scientific">Candidatus Phytoplasma phoenicium</name>
    <dbReference type="NCBI Taxonomy" id="198422"/>
    <lineage>
        <taxon>Bacteria</taxon>
        <taxon>Bacillati</taxon>
        <taxon>Mycoplasmatota</taxon>
        <taxon>Mollicutes</taxon>
        <taxon>Acholeplasmatales</taxon>
        <taxon>Acholeplasmataceae</taxon>
        <taxon>Candidatus Phytoplasma</taxon>
        <taxon>16SrIX (Pigeon pea witches'-broom group)</taxon>
    </lineage>
</organism>
<dbReference type="InterPro" id="IPR036346">
    <property type="entry name" value="GTP-bd_prot_GTP1/OBG_C_sf"/>
</dbReference>
<dbReference type="FunFam" id="2.70.210.12:FF:000001">
    <property type="entry name" value="GTPase Obg"/>
    <property type="match status" value="1"/>
</dbReference>
<dbReference type="Pfam" id="PF01018">
    <property type="entry name" value="GTP1_OBG"/>
    <property type="match status" value="1"/>
</dbReference>
<evidence type="ECO:0000313" key="12">
    <source>
        <dbReference type="EMBL" id="PQP79528.1"/>
    </source>
</evidence>
<feature type="domain" description="OBG-type G" evidence="9">
    <location>
        <begin position="160"/>
        <end position="325"/>
    </location>
</feature>
<evidence type="ECO:0000259" key="9">
    <source>
        <dbReference type="PROSITE" id="PS51710"/>
    </source>
</evidence>
<dbReference type="Gene3D" id="3.40.50.300">
    <property type="entry name" value="P-loop containing nucleotide triphosphate hydrolases"/>
    <property type="match status" value="1"/>
</dbReference>
<evidence type="ECO:0000256" key="6">
    <source>
        <dbReference type="ARBA" id="ARBA00022801"/>
    </source>
</evidence>
<dbReference type="NCBIfam" id="TIGR02729">
    <property type="entry name" value="Obg_CgtA"/>
    <property type="match status" value="1"/>
</dbReference>
<keyword evidence="6" id="KW-0378">Hydrolase</keyword>
<keyword evidence="4" id="KW-0479">Metal-binding</keyword>
<evidence type="ECO:0000256" key="8">
    <source>
        <dbReference type="ARBA" id="ARBA00023134"/>
    </source>
</evidence>
<reference evidence="12 13" key="1">
    <citation type="submission" date="2018-02" db="EMBL/GenBank/DDBJ databases">
        <title>Metagenomics reveals mixed infection of spiroplasma and phytoplasma in chicory.</title>
        <authorList>
            <person name="Polano C."/>
            <person name="Moruzzi S."/>
            <person name="Ermacora P."/>
            <person name="Ferrini F."/>
            <person name="Martini M."/>
            <person name="Firrao G."/>
        </authorList>
    </citation>
    <scope>NUCLEOTIDE SEQUENCE [LARGE SCALE GENOMIC DNA]</scope>
    <source>
        <strain evidence="12 13">ChiP</strain>
    </source>
</reference>
<dbReference type="Gene3D" id="2.70.210.12">
    <property type="entry name" value="GTP1/OBG domain"/>
    <property type="match status" value="1"/>
</dbReference>
<dbReference type="Proteomes" id="UP000238672">
    <property type="component" value="Unassembled WGS sequence"/>
</dbReference>
<accession>A0A2S8NUA2</accession>
<keyword evidence="8" id="KW-0342">GTP-binding</keyword>
<keyword evidence="7" id="KW-0460">Magnesium</keyword>